<reference evidence="9 10" key="1">
    <citation type="submission" date="2019-02" db="EMBL/GenBank/DDBJ databases">
        <title>Draft genome sequence of Amycolatopsis sp. 8-3EHSu isolated from roots of Suaeda maritima.</title>
        <authorList>
            <person name="Duangmal K."/>
            <person name="Chantavorakit T."/>
        </authorList>
    </citation>
    <scope>NUCLEOTIDE SEQUENCE [LARGE SCALE GENOMIC DNA]</scope>
    <source>
        <strain evidence="9 10">8-3EHSu</strain>
    </source>
</reference>
<evidence type="ECO:0000256" key="8">
    <source>
        <dbReference type="SAM" id="Phobius"/>
    </source>
</evidence>
<feature type="transmembrane region" description="Helical" evidence="8">
    <location>
        <begin position="221"/>
        <end position="240"/>
    </location>
</feature>
<keyword evidence="4 8" id="KW-0812">Transmembrane</keyword>
<dbReference type="Proteomes" id="UP000292003">
    <property type="component" value="Unassembled WGS sequence"/>
</dbReference>
<dbReference type="InterPro" id="IPR001734">
    <property type="entry name" value="Na/solute_symporter"/>
</dbReference>
<proteinExistence type="inferred from homology"/>
<dbReference type="EMBL" id="SFCC01000022">
    <property type="protein sequence ID" value="RZQ59717.1"/>
    <property type="molecule type" value="Genomic_DNA"/>
</dbReference>
<accession>A0A4Q7IZ27</accession>
<gene>
    <name evidence="9" type="ORF">EWH70_33385</name>
</gene>
<evidence type="ECO:0000313" key="10">
    <source>
        <dbReference type="Proteomes" id="UP000292003"/>
    </source>
</evidence>
<feature type="transmembrane region" description="Helical" evidence="8">
    <location>
        <begin position="357"/>
        <end position="376"/>
    </location>
</feature>
<evidence type="ECO:0000256" key="2">
    <source>
        <dbReference type="ARBA" id="ARBA00006434"/>
    </source>
</evidence>
<evidence type="ECO:0000256" key="3">
    <source>
        <dbReference type="ARBA" id="ARBA00022448"/>
    </source>
</evidence>
<dbReference type="PANTHER" id="PTHR48086:SF7">
    <property type="entry name" value="SODIUM-SOLUTE SYMPORTER-RELATED"/>
    <property type="match status" value="1"/>
</dbReference>
<dbReference type="RefSeq" id="WP_130479574.1">
    <property type="nucleotide sequence ID" value="NZ_SFCC01000022.1"/>
</dbReference>
<sequence>MTVLDWAMLVVYFGLLVVIGVQTVRRVKTSDDFAVAGNRITWPIFFGSLAAAFLGGGSSLGNAGAVFRDGYSYMFAYFAFGVQFILVGWFVAPRLKRYLGAHTVGDVMDKHYGRTARLLTGILSIALCAGILGAQALAVGTVVNATLGLPTVPSIIVGMGVVVLYSSFGGAWAVIQTDMLQFVFLGVFLPVTLLVALGEVGGPAELLAALPGQHLTLTGSYGFWPLLALFVAFLLGEALVPPYAQRTFSTPDGRNARKGMVLSGFFALLFYFVTATLGLVALVLFPGVAGDQALPTIVLRLLPAGLVGLVVAALLAVVMSTASSYLNSIAVVFVKDIYLPFVNPDISPRRRVWLERALSVGVGIAAIVFAISVPSIVDALLYSYSMWAPTIVVPLLFAVLARARNGAAAVAAIVAGGTVAAVWTWVLDEPLGVNGTVAGVAANLLAFGLTYLLTGRRTPAAA</sequence>
<protein>
    <submittedName>
        <fullName evidence="9">Sodium:solute symporter family protein</fullName>
    </submittedName>
</protein>
<dbReference type="GO" id="GO:0005886">
    <property type="term" value="C:plasma membrane"/>
    <property type="evidence" value="ECO:0007669"/>
    <property type="project" value="TreeGrafter"/>
</dbReference>
<evidence type="ECO:0000256" key="1">
    <source>
        <dbReference type="ARBA" id="ARBA00004141"/>
    </source>
</evidence>
<evidence type="ECO:0000256" key="7">
    <source>
        <dbReference type="RuleBase" id="RU362091"/>
    </source>
</evidence>
<comment type="similarity">
    <text evidence="2 7">Belongs to the sodium:solute symporter (SSF) (TC 2.A.21) family.</text>
</comment>
<feature type="transmembrane region" description="Helical" evidence="8">
    <location>
        <begin position="155"/>
        <end position="175"/>
    </location>
</feature>
<comment type="subcellular location">
    <subcellularLocation>
        <location evidence="1">Membrane</location>
        <topology evidence="1">Multi-pass membrane protein</topology>
    </subcellularLocation>
</comment>
<dbReference type="PANTHER" id="PTHR48086">
    <property type="entry name" value="SODIUM/PROLINE SYMPORTER-RELATED"/>
    <property type="match status" value="1"/>
</dbReference>
<comment type="caution">
    <text evidence="9">The sequence shown here is derived from an EMBL/GenBank/DDBJ whole genome shotgun (WGS) entry which is preliminary data.</text>
</comment>
<feature type="transmembrane region" description="Helical" evidence="8">
    <location>
        <begin position="118"/>
        <end position="143"/>
    </location>
</feature>
<keyword evidence="6 8" id="KW-0472">Membrane</keyword>
<name>A0A4Q7IZ27_9PSEU</name>
<feature type="transmembrane region" description="Helical" evidence="8">
    <location>
        <begin position="382"/>
        <end position="400"/>
    </location>
</feature>
<feature type="transmembrane region" description="Helical" evidence="8">
    <location>
        <begin position="6"/>
        <end position="24"/>
    </location>
</feature>
<keyword evidence="10" id="KW-1185">Reference proteome</keyword>
<dbReference type="CDD" id="cd10322">
    <property type="entry name" value="SLC5sbd"/>
    <property type="match status" value="1"/>
</dbReference>
<dbReference type="OrthoDB" id="9789704at2"/>
<evidence type="ECO:0000256" key="6">
    <source>
        <dbReference type="ARBA" id="ARBA00023136"/>
    </source>
</evidence>
<dbReference type="Gene3D" id="1.20.1730.10">
    <property type="entry name" value="Sodium/glucose cotransporter"/>
    <property type="match status" value="1"/>
</dbReference>
<dbReference type="PROSITE" id="PS50283">
    <property type="entry name" value="NA_SOLUT_SYMP_3"/>
    <property type="match status" value="1"/>
</dbReference>
<keyword evidence="3" id="KW-0813">Transport</keyword>
<feature type="transmembrane region" description="Helical" evidence="8">
    <location>
        <begin position="44"/>
        <end position="67"/>
    </location>
</feature>
<dbReference type="InterPro" id="IPR050277">
    <property type="entry name" value="Sodium:Solute_Symporter"/>
</dbReference>
<feature type="transmembrane region" description="Helical" evidence="8">
    <location>
        <begin position="432"/>
        <end position="453"/>
    </location>
</feature>
<dbReference type="GO" id="GO:0022857">
    <property type="term" value="F:transmembrane transporter activity"/>
    <property type="evidence" value="ECO:0007669"/>
    <property type="project" value="InterPro"/>
</dbReference>
<keyword evidence="5 8" id="KW-1133">Transmembrane helix</keyword>
<dbReference type="AlphaFoldDB" id="A0A4Q7IZ27"/>
<dbReference type="InterPro" id="IPR038377">
    <property type="entry name" value="Na/Glc_symporter_sf"/>
</dbReference>
<evidence type="ECO:0000256" key="4">
    <source>
        <dbReference type="ARBA" id="ARBA00022692"/>
    </source>
</evidence>
<feature type="transmembrane region" description="Helical" evidence="8">
    <location>
        <begin position="261"/>
        <end position="285"/>
    </location>
</feature>
<feature type="transmembrane region" description="Helical" evidence="8">
    <location>
        <begin position="407"/>
        <end position="426"/>
    </location>
</feature>
<feature type="transmembrane region" description="Helical" evidence="8">
    <location>
        <begin position="73"/>
        <end position="92"/>
    </location>
</feature>
<feature type="transmembrane region" description="Helical" evidence="8">
    <location>
        <begin position="182"/>
        <end position="201"/>
    </location>
</feature>
<organism evidence="9 10">
    <name type="scientific">Amycolatopsis suaedae</name>
    <dbReference type="NCBI Taxonomy" id="2510978"/>
    <lineage>
        <taxon>Bacteria</taxon>
        <taxon>Bacillati</taxon>
        <taxon>Actinomycetota</taxon>
        <taxon>Actinomycetes</taxon>
        <taxon>Pseudonocardiales</taxon>
        <taxon>Pseudonocardiaceae</taxon>
        <taxon>Amycolatopsis</taxon>
    </lineage>
</organism>
<feature type="transmembrane region" description="Helical" evidence="8">
    <location>
        <begin position="297"/>
        <end position="318"/>
    </location>
</feature>
<dbReference type="Pfam" id="PF00474">
    <property type="entry name" value="SSF"/>
    <property type="match status" value="1"/>
</dbReference>
<evidence type="ECO:0000313" key="9">
    <source>
        <dbReference type="EMBL" id="RZQ59717.1"/>
    </source>
</evidence>
<evidence type="ECO:0000256" key="5">
    <source>
        <dbReference type="ARBA" id="ARBA00022989"/>
    </source>
</evidence>